<dbReference type="InterPro" id="IPR042070">
    <property type="entry name" value="PucR_C-HTH_sf"/>
</dbReference>
<keyword evidence="4" id="KW-1185">Reference proteome</keyword>
<dbReference type="PANTHER" id="PTHR33744:SF1">
    <property type="entry name" value="DNA-BINDING TRANSCRIPTIONAL ACTIVATOR ADER"/>
    <property type="match status" value="1"/>
</dbReference>
<protein>
    <submittedName>
        <fullName evidence="3">Transcriptional regulator</fullName>
    </submittedName>
</protein>
<dbReference type="Pfam" id="PF13556">
    <property type="entry name" value="HTH_30"/>
    <property type="match status" value="1"/>
</dbReference>
<dbReference type="Gene3D" id="1.10.10.2840">
    <property type="entry name" value="PucR C-terminal helix-turn-helix domain"/>
    <property type="match status" value="1"/>
</dbReference>
<evidence type="ECO:0000259" key="1">
    <source>
        <dbReference type="Pfam" id="PF07905"/>
    </source>
</evidence>
<comment type="caution">
    <text evidence="3">The sequence shown here is derived from an EMBL/GenBank/DDBJ whole genome shotgun (WGS) entry which is preliminary data.</text>
</comment>
<reference evidence="4" key="1">
    <citation type="submission" date="2016-09" db="EMBL/GenBank/DDBJ databases">
        <authorList>
            <person name="Gulvik C.A."/>
        </authorList>
    </citation>
    <scope>NUCLEOTIDE SEQUENCE [LARGE SCALE GENOMIC DNA]</scope>
    <source>
        <strain evidence="4">LMG 8895</strain>
    </source>
</reference>
<feature type="domain" description="PucR C-terminal helix-turn-helix" evidence="2">
    <location>
        <begin position="457"/>
        <end position="511"/>
    </location>
</feature>
<dbReference type="PANTHER" id="PTHR33744">
    <property type="entry name" value="CARBOHYDRATE DIACID REGULATOR"/>
    <property type="match status" value="1"/>
</dbReference>
<dbReference type="EMBL" id="MIJY01000044">
    <property type="protein sequence ID" value="OEG09809.1"/>
    <property type="molecule type" value="Genomic_DNA"/>
</dbReference>
<evidence type="ECO:0000313" key="4">
    <source>
        <dbReference type="Proteomes" id="UP000095094"/>
    </source>
</evidence>
<dbReference type="InterPro" id="IPR025736">
    <property type="entry name" value="PucR_C-HTH_dom"/>
</dbReference>
<accession>A0A1E5GAU9</accession>
<dbReference type="AlphaFoldDB" id="A0A1E5GAU9"/>
<gene>
    <name evidence="3" type="ORF">BCR25_09890</name>
</gene>
<feature type="domain" description="Purine catabolism PurC-like" evidence="1">
    <location>
        <begin position="5"/>
        <end position="122"/>
    </location>
</feature>
<name>A0A1E5GAU9_9ENTE</name>
<proteinExistence type="predicted"/>
<dbReference type="Pfam" id="PF07905">
    <property type="entry name" value="PucR"/>
    <property type="match status" value="1"/>
</dbReference>
<dbReference type="InterPro" id="IPR051448">
    <property type="entry name" value="CdaR-like_regulators"/>
</dbReference>
<dbReference type="Proteomes" id="UP000095094">
    <property type="component" value="Unassembled WGS sequence"/>
</dbReference>
<dbReference type="RefSeq" id="WP_069664562.1">
    <property type="nucleotide sequence ID" value="NZ_JBHUJJ010000001.1"/>
</dbReference>
<dbReference type="OrthoDB" id="142218at2"/>
<evidence type="ECO:0000313" key="3">
    <source>
        <dbReference type="EMBL" id="OEG09809.1"/>
    </source>
</evidence>
<evidence type="ECO:0000259" key="2">
    <source>
        <dbReference type="Pfam" id="PF13556"/>
    </source>
</evidence>
<dbReference type="InterPro" id="IPR012914">
    <property type="entry name" value="PucR_dom"/>
</dbReference>
<organism evidence="3 4">
    <name type="scientific">Enterococcus termitis</name>
    <dbReference type="NCBI Taxonomy" id="332950"/>
    <lineage>
        <taxon>Bacteria</taxon>
        <taxon>Bacillati</taxon>
        <taxon>Bacillota</taxon>
        <taxon>Bacilli</taxon>
        <taxon>Lactobacillales</taxon>
        <taxon>Enterococcaceae</taxon>
        <taxon>Enterococcus</taxon>
    </lineage>
</organism>
<sequence>MKLKELLSMGDLKTSKILTKEIGLENDVESAMVLEAIDIEQWSKKNQLILTSFYAFDGLSDQLLEEFFSKMQVIGVSGLVVKMDRFITMIPTWFIDLCFKYEIPLIKISQEVSYEKILLTIYEPLLNHQTHILRTYYEVRQRFTKLEKSYPSLEAIMQEFYQIIGSPCSLKLIDKHIEISYGEQAKDCIVLSRKPVTNGEFTKNDYSLLELYSQSSVKTQQAIEVSIFNSYSSNCLLLVYLNEPEIKETDLVIIENTIDVLQEKFNTERLLKKERYTRLNNLADAILQNTPANPDELDSLLLEANMSLFPSYQAVAFSTRSTTIQLSKEKILSLLRSLKVRSIFFDQHSYSVVLFNFDGANGSITKAQVENLLAETLETNPDLSIAISNVKSKNDIKELLMECLDILRFNEEFYSGAIVSLADIGIFRYFIQNEQLNEINTFVPKTLQQLANNNYDLFETFYQFLRNERNYKQTAEAMFLHSKTIRYRLNKAEQILAIDFSNPLQLLNYEIGTYIIKMRRNAHENNDPTS</sequence>